<evidence type="ECO:0000313" key="1">
    <source>
        <dbReference type="EMBL" id="OMO56486.1"/>
    </source>
</evidence>
<organism evidence="1 2">
    <name type="scientific">Corchorus olitorius</name>
    <dbReference type="NCBI Taxonomy" id="93759"/>
    <lineage>
        <taxon>Eukaryota</taxon>
        <taxon>Viridiplantae</taxon>
        <taxon>Streptophyta</taxon>
        <taxon>Embryophyta</taxon>
        <taxon>Tracheophyta</taxon>
        <taxon>Spermatophyta</taxon>
        <taxon>Magnoliopsida</taxon>
        <taxon>eudicotyledons</taxon>
        <taxon>Gunneridae</taxon>
        <taxon>Pentapetalae</taxon>
        <taxon>rosids</taxon>
        <taxon>malvids</taxon>
        <taxon>Malvales</taxon>
        <taxon>Malvaceae</taxon>
        <taxon>Grewioideae</taxon>
        <taxon>Apeibeae</taxon>
        <taxon>Corchorus</taxon>
    </lineage>
</organism>
<dbReference type="AlphaFoldDB" id="A0A1R3GEJ4"/>
<dbReference type="Proteomes" id="UP000187203">
    <property type="component" value="Unassembled WGS sequence"/>
</dbReference>
<dbReference type="STRING" id="93759.A0A1R3GEJ4"/>
<name>A0A1R3GEJ4_9ROSI</name>
<reference evidence="2" key="1">
    <citation type="submission" date="2013-09" db="EMBL/GenBank/DDBJ databases">
        <title>Corchorus olitorius genome sequencing.</title>
        <authorList>
            <person name="Alam M."/>
            <person name="Haque M.S."/>
            <person name="Islam M.S."/>
            <person name="Emdad E.M."/>
            <person name="Islam M.M."/>
            <person name="Ahmed B."/>
            <person name="Halim A."/>
            <person name="Hossen Q.M.M."/>
            <person name="Hossain M.Z."/>
            <person name="Ahmed R."/>
            <person name="Khan M.M."/>
            <person name="Islam R."/>
            <person name="Rashid M.M."/>
            <person name="Khan S.A."/>
            <person name="Rahman M.S."/>
            <person name="Alam M."/>
            <person name="Yahiya A.S."/>
            <person name="Khan M.S."/>
            <person name="Azam M.S."/>
            <person name="Haque T."/>
            <person name="Lashkar M.Z.H."/>
            <person name="Akhand A.I."/>
            <person name="Morshed G."/>
            <person name="Roy S."/>
            <person name="Uddin K.S."/>
            <person name="Rabeya T."/>
            <person name="Hossain A.S."/>
            <person name="Chowdhury A."/>
            <person name="Snigdha A.R."/>
            <person name="Mortoza M.S."/>
            <person name="Matin S.A."/>
            <person name="Hoque S.M.E."/>
            <person name="Islam M.K."/>
            <person name="Roy D.K."/>
            <person name="Haider R."/>
            <person name="Moosa M.M."/>
            <person name="Elias S.M."/>
            <person name="Hasan A.M."/>
            <person name="Jahan S."/>
            <person name="Shafiuddin M."/>
            <person name="Mahmood N."/>
            <person name="Shommy N.S."/>
        </authorList>
    </citation>
    <scope>NUCLEOTIDE SEQUENCE [LARGE SCALE GENOMIC DNA]</scope>
    <source>
        <strain evidence="2">cv. O-4</strain>
    </source>
</reference>
<gene>
    <name evidence="1" type="ORF">COLO4_35628</name>
</gene>
<dbReference type="OrthoDB" id="1303787at2759"/>
<protein>
    <submittedName>
        <fullName evidence="1">Uncharacterized protein</fullName>
    </submittedName>
</protein>
<dbReference type="EMBL" id="AWUE01022739">
    <property type="protein sequence ID" value="OMO56486.1"/>
    <property type="molecule type" value="Genomic_DNA"/>
</dbReference>
<accession>A0A1R3GEJ4</accession>
<sequence length="123" mass="14020">MKQIVDEIRLTDTPVDNDDLVLHVFKGVGSEFREIVAAIRLRETPLSFGQLNDLLTVHELYLRLQEIPLMDVSIPTVNFNRRVSTNSASRGYIGITIFLDFLTTRVLLPPLDLFVRSPIRLVT</sequence>
<proteinExistence type="predicted"/>
<comment type="caution">
    <text evidence="1">The sequence shown here is derived from an EMBL/GenBank/DDBJ whole genome shotgun (WGS) entry which is preliminary data.</text>
</comment>
<evidence type="ECO:0000313" key="2">
    <source>
        <dbReference type="Proteomes" id="UP000187203"/>
    </source>
</evidence>
<keyword evidence="2" id="KW-1185">Reference proteome</keyword>